<sequence>MRLLSFIVVVALALTACQSNETARTPEPAQESSPAESAASARTQRAEAPEPAVGDEAESEQSAEESRARGTRVDPARQIPSLVGELDSEGYGLTFIVDGSSPEAFAASLEMIAADTSAAQYQSLDAAIRYRRNFSMSGGSLADFYRSLDGLTAEEIIEQAVRREW</sequence>
<dbReference type="KEGG" id="wma:WM2015_503"/>
<evidence type="ECO:0000313" key="2">
    <source>
        <dbReference type="EMBL" id="AKS40885.1"/>
    </source>
</evidence>
<dbReference type="RefSeq" id="WP_156200766.1">
    <property type="nucleotide sequence ID" value="NZ_CP012154.1"/>
</dbReference>
<dbReference type="AlphaFoldDB" id="A0A0K0XT99"/>
<protein>
    <submittedName>
        <fullName evidence="2">Uncharacterized protein</fullName>
    </submittedName>
</protein>
<evidence type="ECO:0000256" key="1">
    <source>
        <dbReference type="SAM" id="MobiDB-lite"/>
    </source>
</evidence>
<proteinExistence type="predicted"/>
<feature type="compositionally biased region" description="Low complexity" evidence="1">
    <location>
        <begin position="26"/>
        <end position="41"/>
    </location>
</feature>
<keyword evidence="3" id="KW-1185">Reference proteome</keyword>
<dbReference type="OrthoDB" id="9944365at2"/>
<evidence type="ECO:0000313" key="3">
    <source>
        <dbReference type="Proteomes" id="UP000066624"/>
    </source>
</evidence>
<dbReference type="STRING" id="1579979.WM2015_503"/>
<feature type="compositionally biased region" description="Acidic residues" evidence="1">
    <location>
        <begin position="53"/>
        <end position="63"/>
    </location>
</feature>
<feature type="compositionally biased region" description="Basic and acidic residues" evidence="1">
    <location>
        <begin position="64"/>
        <end position="75"/>
    </location>
</feature>
<gene>
    <name evidence="2" type="ORF">WM2015_503</name>
</gene>
<reference evidence="2 3" key="1">
    <citation type="submission" date="2015-07" db="EMBL/GenBank/DDBJ databases">
        <authorList>
            <person name="Noorani M."/>
        </authorList>
    </citation>
    <scope>NUCLEOTIDE SEQUENCE [LARGE SCALE GENOMIC DNA]</scope>
    <source>
        <strain evidence="2 3">KCTC 42284</strain>
    </source>
</reference>
<name>A0A0K0XT99_9GAMM</name>
<dbReference type="Proteomes" id="UP000066624">
    <property type="component" value="Chromosome"/>
</dbReference>
<accession>A0A0K0XT99</accession>
<organism evidence="2 3">
    <name type="scientific">Wenzhouxiangella marina</name>
    <dbReference type="NCBI Taxonomy" id="1579979"/>
    <lineage>
        <taxon>Bacteria</taxon>
        <taxon>Pseudomonadati</taxon>
        <taxon>Pseudomonadota</taxon>
        <taxon>Gammaproteobacteria</taxon>
        <taxon>Chromatiales</taxon>
        <taxon>Wenzhouxiangellaceae</taxon>
        <taxon>Wenzhouxiangella</taxon>
    </lineage>
</organism>
<dbReference type="EMBL" id="CP012154">
    <property type="protein sequence ID" value="AKS40885.1"/>
    <property type="molecule type" value="Genomic_DNA"/>
</dbReference>
<feature type="region of interest" description="Disordered" evidence="1">
    <location>
        <begin position="20"/>
        <end position="81"/>
    </location>
</feature>
<dbReference type="PROSITE" id="PS51257">
    <property type="entry name" value="PROKAR_LIPOPROTEIN"/>
    <property type="match status" value="1"/>
</dbReference>